<organism evidence="1 2">
    <name type="scientific">Rhizophagus clarus</name>
    <dbReference type="NCBI Taxonomy" id="94130"/>
    <lineage>
        <taxon>Eukaryota</taxon>
        <taxon>Fungi</taxon>
        <taxon>Fungi incertae sedis</taxon>
        <taxon>Mucoromycota</taxon>
        <taxon>Glomeromycotina</taxon>
        <taxon>Glomeromycetes</taxon>
        <taxon>Glomerales</taxon>
        <taxon>Glomeraceae</taxon>
        <taxon>Rhizophagus</taxon>
    </lineage>
</organism>
<dbReference type="Proteomes" id="UP000615446">
    <property type="component" value="Unassembled WGS sequence"/>
</dbReference>
<comment type="caution">
    <text evidence="1">The sequence shown here is derived from an EMBL/GenBank/DDBJ whole genome shotgun (WGS) entry which is preliminary data.</text>
</comment>
<dbReference type="AlphaFoldDB" id="A0A8H3QLN8"/>
<protein>
    <submittedName>
        <fullName evidence="1">Uncharacterized protein</fullName>
    </submittedName>
</protein>
<proteinExistence type="predicted"/>
<sequence length="146" mass="17149">MSVYHSCKFPGHNTIKQAAKVSQYLSVYNKTFYKVIKHLPLSRLRRTPDTLPYIPTKDHIITRDRNINPPVKKPKIPNQNDLTNFNPISEELLAEDRKVKLAEILPFIPRRRLFNGSGTIEFPPGSSRWWEYVNKAKKEHQKRARQ</sequence>
<dbReference type="EMBL" id="BLAL01000075">
    <property type="protein sequence ID" value="GES84006.1"/>
    <property type="molecule type" value="Genomic_DNA"/>
</dbReference>
<name>A0A8H3QLN8_9GLOM</name>
<gene>
    <name evidence="1" type="ORF">RCL2_001114800</name>
</gene>
<reference evidence="1" key="1">
    <citation type="submission" date="2019-10" db="EMBL/GenBank/DDBJ databases">
        <title>Conservation and host-specific expression of non-tandemly repeated heterogenous ribosome RNA gene in arbuscular mycorrhizal fungi.</title>
        <authorList>
            <person name="Maeda T."/>
            <person name="Kobayashi Y."/>
            <person name="Nakagawa T."/>
            <person name="Ezawa T."/>
            <person name="Yamaguchi K."/>
            <person name="Bino T."/>
            <person name="Nishimoto Y."/>
            <person name="Shigenobu S."/>
            <person name="Kawaguchi M."/>
        </authorList>
    </citation>
    <scope>NUCLEOTIDE SEQUENCE</scope>
    <source>
        <strain evidence="1">HR1</strain>
    </source>
</reference>
<evidence type="ECO:0000313" key="1">
    <source>
        <dbReference type="EMBL" id="GES84006.1"/>
    </source>
</evidence>
<accession>A0A8H3QLN8</accession>
<evidence type="ECO:0000313" key="2">
    <source>
        <dbReference type="Proteomes" id="UP000615446"/>
    </source>
</evidence>